<organism evidence="2 3">
    <name type="scientific">Fibrella rubiginis</name>
    <dbReference type="NCBI Taxonomy" id="2817060"/>
    <lineage>
        <taxon>Bacteria</taxon>
        <taxon>Pseudomonadati</taxon>
        <taxon>Bacteroidota</taxon>
        <taxon>Cytophagia</taxon>
        <taxon>Cytophagales</taxon>
        <taxon>Spirosomataceae</taxon>
        <taxon>Fibrella</taxon>
    </lineage>
</organism>
<evidence type="ECO:0000256" key="1">
    <source>
        <dbReference type="SAM" id="MobiDB-lite"/>
    </source>
</evidence>
<dbReference type="Proteomes" id="UP000664034">
    <property type="component" value="Unassembled WGS sequence"/>
</dbReference>
<dbReference type="RefSeq" id="WP_207363142.1">
    <property type="nucleotide sequence ID" value="NZ_JAFMYV010000001.1"/>
</dbReference>
<name>A0A939K010_9BACT</name>
<keyword evidence="3" id="KW-1185">Reference proteome</keyword>
<reference evidence="2" key="1">
    <citation type="submission" date="2021-03" db="EMBL/GenBank/DDBJ databases">
        <title>Fibrella sp. HMF5335 genome sequencing and assembly.</title>
        <authorList>
            <person name="Kang H."/>
            <person name="Kim H."/>
            <person name="Bae S."/>
            <person name="Joh K."/>
        </authorList>
    </citation>
    <scope>NUCLEOTIDE SEQUENCE</scope>
    <source>
        <strain evidence="2">HMF5335</strain>
    </source>
</reference>
<gene>
    <name evidence="2" type="ORF">J2I47_03480</name>
</gene>
<evidence type="ECO:0000313" key="2">
    <source>
        <dbReference type="EMBL" id="MBO0935602.1"/>
    </source>
</evidence>
<feature type="region of interest" description="Disordered" evidence="1">
    <location>
        <begin position="1"/>
        <end position="51"/>
    </location>
</feature>
<feature type="compositionally biased region" description="Polar residues" evidence="1">
    <location>
        <begin position="17"/>
        <end position="35"/>
    </location>
</feature>
<dbReference type="AlphaFoldDB" id="A0A939K010"/>
<proteinExistence type="predicted"/>
<protein>
    <submittedName>
        <fullName evidence="2">Uncharacterized protein</fullName>
    </submittedName>
</protein>
<sequence>MQPAPEKPGQDDGTAPDSETQSSADSAQGERNNPEINEEKTGSRENDPAEG</sequence>
<evidence type="ECO:0000313" key="3">
    <source>
        <dbReference type="Proteomes" id="UP000664034"/>
    </source>
</evidence>
<dbReference type="EMBL" id="JAFMYV010000001">
    <property type="protein sequence ID" value="MBO0935602.1"/>
    <property type="molecule type" value="Genomic_DNA"/>
</dbReference>
<feature type="compositionally biased region" description="Basic and acidic residues" evidence="1">
    <location>
        <begin position="37"/>
        <end position="51"/>
    </location>
</feature>
<comment type="caution">
    <text evidence="2">The sequence shown here is derived from an EMBL/GenBank/DDBJ whole genome shotgun (WGS) entry which is preliminary data.</text>
</comment>
<accession>A0A939K010</accession>